<evidence type="ECO:0000256" key="3">
    <source>
        <dbReference type="ARBA" id="ARBA00022741"/>
    </source>
</evidence>
<keyword evidence="9" id="KW-0411">Iron-sulfur</keyword>
<protein>
    <recommendedName>
        <fullName evidence="14">Helicase ATP-binding domain-containing protein</fullName>
    </recommendedName>
</protein>
<accession>A0A2N1PLT8</accession>
<dbReference type="GO" id="GO:0006281">
    <property type="term" value="P:DNA repair"/>
    <property type="evidence" value="ECO:0007669"/>
    <property type="project" value="UniProtKB-KW"/>
</dbReference>
<dbReference type="InterPro" id="IPR042493">
    <property type="entry name" value="XPD_DNA_FeS"/>
</dbReference>
<name>A0A2N1PLT8_9BACT</name>
<evidence type="ECO:0000256" key="4">
    <source>
        <dbReference type="ARBA" id="ARBA00022763"/>
    </source>
</evidence>
<dbReference type="SMART" id="SM00488">
    <property type="entry name" value="DEXDc2"/>
    <property type="match status" value="1"/>
</dbReference>
<evidence type="ECO:0000313" key="15">
    <source>
        <dbReference type="EMBL" id="PKK89242.1"/>
    </source>
</evidence>
<keyword evidence="8" id="KW-0408">Iron</keyword>
<evidence type="ECO:0000256" key="1">
    <source>
        <dbReference type="ARBA" id="ARBA00022485"/>
    </source>
</evidence>
<dbReference type="Gene3D" id="1.10.30.20">
    <property type="entry name" value="Bacterial XPD DNA helicase, FeS cluster domain"/>
    <property type="match status" value="1"/>
</dbReference>
<evidence type="ECO:0000313" key="16">
    <source>
        <dbReference type="Proteomes" id="UP000233256"/>
    </source>
</evidence>
<dbReference type="SMART" id="SM00491">
    <property type="entry name" value="HELICc2"/>
    <property type="match status" value="1"/>
</dbReference>
<keyword evidence="10" id="KW-0238">DNA-binding</keyword>
<dbReference type="GO" id="GO:0005524">
    <property type="term" value="F:ATP binding"/>
    <property type="evidence" value="ECO:0007669"/>
    <property type="project" value="UniProtKB-KW"/>
</dbReference>
<keyword evidence="11" id="KW-0234">DNA repair</keyword>
<dbReference type="SUPFAM" id="SSF52540">
    <property type="entry name" value="P-loop containing nucleoside triphosphate hydrolases"/>
    <property type="match status" value="2"/>
</dbReference>
<dbReference type="PANTHER" id="PTHR11472:SF34">
    <property type="entry name" value="REGULATOR OF TELOMERE ELONGATION HELICASE 1"/>
    <property type="match status" value="1"/>
</dbReference>
<keyword evidence="7" id="KW-0067">ATP-binding</keyword>
<dbReference type="GO" id="GO:0003678">
    <property type="term" value="F:DNA helicase activity"/>
    <property type="evidence" value="ECO:0007669"/>
    <property type="project" value="InterPro"/>
</dbReference>
<keyword evidence="5" id="KW-0378">Hydrolase</keyword>
<evidence type="ECO:0000256" key="7">
    <source>
        <dbReference type="ARBA" id="ARBA00022840"/>
    </source>
</evidence>
<dbReference type="Gene3D" id="1.10.275.40">
    <property type="match status" value="1"/>
</dbReference>
<dbReference type="GO" id="GO:0016818">
    <property type="term" value="F:hydrolase activity, acting on acid anhydrides, in phosphorus-containing anhydrides"/>
    <property type="evidence" value="ECO:0007669"/>
    <property type="project" value="InterPro"/>
</dbReference>
<organism evidence="15 16">
    <name type="scientific">Candidatus Wallbacteria bacterium HGW-Wallbacteria-1</name>
    <dbReference type="NCBI Taxonomy" id="2013854"/>
    <lineage>
        <taxon>Bacteria</taxon>
        <taxon>Candidatus Walliibacteriota</taxon>
    </lineage>
</organism>
<evidence type="ECO:0000256" key="2">
    <source>
        <dbReference type="ARBA" id="ARBA00022723"/>
    </source>
</evidence>
<dbReference type="EMBL" id="PGXC01000022">
    <property type="protein sequence ID" value="PKK89242.1"/>
    <property type="molecule type" value="Genomic_DNA"/>
</dbReference>
<gene>
    <name evidence="15" type="ORF">CVV64_15135</name>
</gene>
<dbReference type="Gene3D" id="3.40.50.300">
    <property type="entry name" value="P-loop containing nucleotide triphosphate hydrolases"/>
    <property type="match status" value="2"/>
</dbReference>
<evidence type="ECO:0000259" key="14">
    <source>
        <dbReference type="PROSITE" id="PS51193"/>
    </source>
</evidence>
<dbReference type="Pfam" id="PF06733">
    <property type="entry name" value="DEAD_2"/>
    <property type="match status" value="1"/>
</dbReference>
<keyword evidence="6" id="KW-0347">Helicase</keyword>
<dbReference type="Pfam" id="PF13307">
    <property type="entry name" value="Helicase_C_2"/>
    <property type="match status" value="1"/>
</dbReference>
<evidence type="ECO:0000256" key="12">
    <source>
        <dbReference type="ARBA" id="ARBA00023235"/>
    </source>
</evidence>
<reference evidence="15 16" key="1">
    <citation type="journal article" date="2017" name="ISME J.">
        <title>Potential for microbial H2 and metal transformations associated with novel bacteria and archaea in deep terrestrial subsurface sediments.</title>
        <authorList>
            <person name="Hernsdorf A.W."/>
            <person name="Amano Y."/>
            <person name="Miyakawa K."/>
            <person name="Ise K."/>
            <person name="Suzuki Y."/>
            <person name="Anantharaman K."/>
            <person name="Probst A."/>
            <person name="Burstein D."/>
            <person name="Thomas B.C."/>
            <person name="Banfield J.F."/>
        </authorList>
    </citation>
    <scope>NUCLEOTIDE SEQUENCE [LARGE SCALE GENOMIC DNA]</scope>
    <source>
        <strain evidence="15">HGW-Wallbacteria-1</strain>
    </source>
</reference>
<evidence type="ECO:0000256" key="8">
    <source>
        <dbReference type="ARBA" id="ARBA00023004"/>
    </source>
</evidence>
<evidence type="ECO:0000256" key="9">
    <source>
        <dbReference type="ARBA" id="ARBA00023014"/>
    </source>
</evidence>
<keyword evidence="12" id="KW-0413">Isomerase</keyword>
<dbReference type="InterPro" id="IPR014013">
    <property type="entry name" value="Helic_SF1/SF2_ATP-bd_DinG/Rad3"/>
</dbReference>
<dbReference type="InterPro" id="IPR006554">
    <property type="entry name" value="Helicase-like_DEXD_c2"/>
</dbReference>
<dbReference type="AlphaFoldDB" id="A0A2N1PLT8"/>
<dbReference type="InterPro" id="IPR006555">
    <property type="entry name" value="ATP-dep_Helicase_C"/>
</dbReference>
<dbReference type="GO" id="GO:0003677">
    <property type="term" value="F:DNA binding"/>
    <property type="evidence" value="ECO:0007669"/>
    <property type="project" value="UniProtKB-KW"/>
</dbReference>
<dbReference type="GO" id="GO:0051539">
    <property type="term" value="F:4 iron, 4 sulfur cluster binding"/>
    <property type="evidence" value="ECO:0007669"/>
    <property type="project" value="UniProtKB-KW"/>
</dbReference>
<evidence type="ECO:0000256" key="13">
    <source>
        <dbReference type="ARBA" id="ARBA00038058"/>
    </source>
</evidence>
<evidence type="ECO:0000256" key="5">
    <source>
        <dbReference type="ARBA" id="ARBA00022801"/>
    </source>
</evidence>
<dbReference type="PANTHER" id="PTHR11472">
    <property type="entry name" value="DNA REPAIR DEAD HELICASE RAD3/XP-D SUBFAMILY MEMBER"/>
    <property type="match status" value="1"/>
</dbReference>
<keyword evidence="4" id="KW-0227">DNA damage</keyword>
<keyword evidence="1" id="KW-0004">4Fe-4S</keyword>
<dbReference type="InterPro" id="IPR010614">
    <property type="entry name" value="RAD3-like_helicase_DEAD"/>
</dbReference>
<keyword evidence="2" id="KW-0479">Metal-binding</keyword>
<feature type="domain" description="Helicase ATP-binding" evidence="14">
    <location>
        <begin position="261"/>
        <end position="512"/>
    </location>
</feature>
<dbReference type="Proteomes" id="UP000233256">
    <property type="component" value="Unassembled WGS sequence"/>
</dbReference>
<dbReference type="GO" id="GO:0046872">
    <property type="term" value="F:metal ion binding"/>
    <property type="evidence" value="ECO:0007669"/>
    <property type="project" value="UniProtKB-KW"/>
</dbReference>
<dbReference type="PROSITE" id="PS51193">
    <property type="entry name" value="HELICASE_ATP_BIND_2"/>
    <property type="match status" value="1"/>
</dbReference>
<evidence type="ECO:0000256" key="6">
    <source>
        <dbReference type="ARBA" id="ARBA00022806"/>
    </source>
</evidence>
<comment type="similarity">
    <text evidence="13">Belongs to the helicase family. DinG subfamily.</text>
</comment>
<evidence type="ECO:0000256" key="10">
    <source>
        <dbReference type="ARBA" id="ARBA00023125"/>
    </source>
</evidence>
<sequence length="960" mass="106290">MAELKTQSNDEMKAEKGIEVGTDAESDHGDLSNEDNCLRVSVRELVEFSCAGGDLVVSLRARTSMEEGSRIHRMLQASGGSDYHPERHFSHVFHLHGLKIHLSGRADGIIGDMVNGPCHDRACHDSACHGVATGNRPIEINEIKGVSSIPEDPSWNGEEVHWAQARCYGALHFLEGSGKNESCPDGDISCDTSCDTSSDTSCDTFYSFRLTYCRFSDHLIREFIRHEEGPSLVSFLIELLENYASWLALRRSRICLRNEQIAAAPFPFPGFRAGQRRMAAGVFRAIRDRKTVFIEAPTGTGKTAASIFPGLKALGLSHCERLMFLTAKTSGQQAVLELMRIMEQTIPDLRTIALTAKEKICRRAGGSGECGPDTCHFAKGFFDRLPAALDEASGVAVLDADGVMGVSLNHQVCPFEFSLIAAHWADLIICDYNYAFDPRVSLKSLFLERPGETALLVDEAHNLPDRGRAMFSASLSRPDLKIAEGIMKKLDPSFRDFGRLSRWLLRKGRDALIENTENTENTEKPHRAEMLEQREKEYSVRVTSEAPAGLSEAIASLVDAFSQWSADADNHSRFMKLPKKSRDQVLDAFFSCRDCIRVLESFCQTHRFLWLMDPEDATAVSAGSSSANFSAGSSSTGLTSHDSLSVTKSPFSGSKRNYTKLGFRIFCADPSNGLSNILDLCAGAAIFSATLIPSEYHLDLINRGRGSFESIGSPFPRENLFLGVVGGISSRFRDRQNSSERVLRVIRAVTASRPGNYLVFLPSFSYMRQIADSFEADFPKVDVRIQEPGMDEEARLSFTMAFQDVQGDQPGSTMVAFAVTGGLFGEGIDLPGERLSGVVVVGPGIPPSSVEREIIRDHFDNLTESEGKEVPSVNEESAAKSAPRMLGQRRGFEYSYQYPGFQKVLQSAGRVIRTETDRGVVVLVDDRFLSTRYRKLFPSHWRPVVFSTPEHLYRALNRFW</sequence>
<comment type="caution">
    <text evidence="15">The sequence shown here is derived from an EMBL/GenBank/DDBJ whole genome shotgun (WGS) entry which is preliminary data.</text>
</comment>
<keyword evidence="3" id="KW-0547">Nucleotide-binding</keyword>
<evidence type="ECO:0000256" key="11">
    <source>
        <dbReference type="ARBA" id="ARBA00023204"/>
    </source>
</evidence>
<dbReference type="InterPro" id="IPR027417">
    <property type="entry name" value="P-loop_NTPase"/>
</dbReference>
<dbReference type="InterPro" id="IPR045028">
    <property type="entry name" value="DinG/Rad3-like"/>
</dbReference>
<proteinExistence type="inferred from homology"/>